<gene>
    <name evidence="2" type="ORF">SAMN04488006_1923</name>
</gene>
<keyword evidence="2" id="KW-0808">Transferase</keyword>
<proteinExistence type="predicted"/>
<feature type="domain" description="Glycosyltransferase 2-like" evidence="1">
    <location>
        <begin position="16"/>
        <end position="179"/>
    </location>
</feature>
<dbReference type="InterPro" id="IPR001173">
    <property type="entry name" value="Glyco_trans_2-like"/>
</dbReference>
<reference evidence="3" key="1">
    <citation type="submission" date="2016-10" db="EMBL/GenBank/DDBJ databases">
        <authorList>
            <person name="Varghese N."/>
            <person name="Submissions S."/>
        </authorList>
    </citation>
    <scope>NUCLEOTIDE SEQUENCE [LARGE SCALE GENOMIC DNA]</scope>
    <source>
        <strain evidence="3">DSM 24450</strain>
    </source>
</reference>
<evidence type="ECO:0000313" key="2">
    <source>
        <dbReference type="EMBL" id="SFS53692.1"/>
    </source>
</evidence>
<dbReference type="STRING" id="593133.SAMN04488006_1923"/>
<organism evidence="2 3">
    <name type="scientific">Lutibacter maritimus</name>
    <dbReference type="NCBI Taxonomy" id="593133"/>
    <lineage>
        <taxon>Bacteria</taxon>
        <taxon>Pseudomonadati</taxon>
        <taxon>Bacteroidota</taxon>
        <taxon>Flavobacteriia</taxon>
        <taxon>Flavobacteriales</taxon>
        <taxon>Flavobacteriaceae</taxon>
        <taxon>Lutibacter</taxon>
    </lineage>
</organism>
<protein>
    <submittedName>
        <fullName evidence="2">Glycosyltransferase involved in cell wall bisynthesis</fullName>
    </submittedName>
</protein>
<dbReference type="OrthoDB" id="199095at2"/>
<keyword evidence="3" id="KW-1185">Reference proteome</keyword>
<dbReference type="Gene3D" id="3.90.550.10">
    <property type="entry name" value="Spore Coat Polysaccharide Biosynthesis Protein SpsA, Chain A"/>
    <property type="match status" value="1"/>
</dbReference>
<evidence type="ECO:0000259" key="1">
    <source>
        <dbReference type="Pfam" id="PF00535"/>
    </source>
</evidence>
<dbReference type="RefSeq" id="WP_090225344.1">
    <property type="nucleotide sequence ID" value="NZ_FOZP01000004.1"/>
</dbReference>
<dbReference type="AlphaFoldDB" id="A0A1I6QMY0"/>
<dbReference type="SUPFAM" id="SSF53448">
    <property type="entry name" value="Nucleotide-diphospho-sugar transferases"/>
    <property type="match status" value="1"/>
</dbReference>
<accession>A0A1I6QMY0</accession>
<dbReference type="EMBL" id="FOZP01000004">
    <property type="protein sequence ID" value="SFS53692.1"/>
    <property type="molecule type" value="Genomic_DNA"/>
</dbReference>
<evidence type="ECO:0000313" key="3">
    <source>
        <dbReference type="Proteomes" id="UP000199312"/>
    </source>
</evidence>
<dbReference type="InterPro" id="IPR029044">
    <property type="entry name" value="Nucleotide-diphossugar_trans"/>
</dbReference>
<dbReference type="PANTHER" id="PTHR22916:SF3">
    <property type="entry name" value="UDP-GLCNAC:BETAGAL BETA-1,3-N-ACETYLGLUCOSAMINYLTRANSFERASE-LIKE PROTEIN 1"/>
    <property type="match status" value="1"/>
</dbReference>
<sequence>MDNVTEILDGNTPLVSVLMITYGQEKYIEEAILSVLKQKISFKCELVIGNDCSPDGSHQIILGLIANNTNSNIDIKYIHNEQNIGMMPNFINIYNMAKGKYIAFCEGDDYWLNSLRLQKQVDFLESNLDFNITVGRYNFYYEATNKLKRNKELFNINKELKLKDYIAFNFAHTSTFLFRNNFKLPNWIEKVHAGDQSVFVLAADDKKIKYFNEVFSVYRVHRASVSHVVNPLKAKENTLFFLDKISEYTNRRFDLLIRHRKLLNKLYYSISISKNSIQKNLLLGFAIVLRWFGIHVLVKFVK</sequence>
<name>A0A1I6QMY0_9FLAO</name>
<dbReference type="Proteomes" id="UP000199312">
    <property type="component" value="Unassembled WGS sequence"/>
</dbReference>
<dbReference type="GO" id="GO:0016758">
    <property type="term" value="F:hexosyltransferase activity"/>
    <property type="evidence" value="ECO:0007669"/>
    <property type="project" value="UniProtKB-ARBA"/>
</dbReference>
<dbReference type="Pfam" id="PF00535">
    <property type="entry name" value="Glycos_transf_2"/>
    <property type="match status" value="1"/>
</dbReference>
<dbReference type="PANTHER" id="PTHR22916">
    <property type="entry name" value="GLYCOSYLTRANSFERASE"/>
    <property type="match status" value="1"/>
</dbReference>